<dbReference type="EMBL" id="CP042469">
    <property type="protein sequence ID" value="QOX64104.1"/>
    <property type="molecule type" value="Genomic_DNA"/>
</dbReference>
<keyword evidence="2" id="KW-1185">Reference proteome</keyword>
<reference evidence="1" key="1">
    <citation type="submission" date="2019-08" db="EMBL/GenBank/DDBJ databases">
        <title>Genome sequence of Clostridiales bacterium MT110.</title>
        <authorList>
            <person name="Cao J."/>
        </authorList>
    </citation>
    <scope>NUCLEOTIDE SEQUENCE</scope>
    <source>
        <strain evidence="1">MT110</strain>
    </source>
</reference>
<sequence length="450" mass="49582">MSLRTSLPRIVTDAVPGPKSAELLKIRKDHVTDAVGMLAPVFVDRAEGAMVQDVDGNIFVDFVAGIGVLNIGHSHPEVIEAVKEQCEKYFAPNINVFNYEQYPRLAEKLNELIPIEGEKKTILVNTGAEADENAVKLARRFTGRSEIISFAGAFHGRSYMTMALTSKCRPYKTGFGPLPQGVHRFPFPYCYRCPYGLERESCGLHCAKMFEDSFFLEYVAPDQVAAIILEPILGEGGFVVPPNEFLTEMRRLCDKYGIVLIDDEIQAGYARTGKMFACEYWSVRPDILVSAKSVAGGIPIACVTARKDIMESVSPGELGGTYCGNALASASALKVLEIMERDDFCAKANHIGEMAMERLHEMQERYSIIGDVRGKGAMLAIEMVKDRTSKVPAKEETKAIIAECIQNGLVVLGAGVRDNCIRFLMPLVITDEQLHEGMDILDRAIAKITL</sequence>
<protein>
    <submittedName>
        <fullName evidence="1">4-aminobutyrate--2-oxoglutarate transaminase</fullName>
        <ecNumber evidence="1">2.6.1.19</ecNumber>
    </submittedName>
</protein>
<name>A0ACD1ACU0_9FIRM</name>
<gene>
    <name evidence="1" type="primary">gabT</name>
    <name evidence="1" type="ORF">FRZ06_12540</name>
</gene>
<keyword evidence="1" id="KW-0032">Aminotransferase</keyword>
<evidence type="ECO:0000313" key="2">
    <source>
        <dbReference type="Proteomes" id="UP000594014"/>
    </source>
</evidence>
<proteinExistence type="predicted"/>
<dbReference type="EC" id="2.6.1.19" evidence="1"/>
<organism evidence="1 2">
    <name type="scientific">Anoxybacterium hadale</name>
    <dbReference type="NCBI Taxonomy" id="3408580"/>
    <lineage>
        <taxon>Bacteria</taxon>
        <taxon>Bacillati</taxon>
        <taxon>Bacillota</taxon>
        <taxon>Clostridia</taxon>
        <taxon>Peptostreptococcales</taxon>
        <taxon>Anaerovoracaceae</taxon>
        <taxon>Anoxybacterium</taxon>
    </lineage>
</organism>
<keyword evidence="1" id="KW-0808">Transferase</keyword>
<accession>A0ACD1ACU0</accession>
<evidence type="ECO:0000313" key="1">
    <source>
        <dbReference type="EMBL" id="QOX64104.1"/>
    </source>
</evidence>
<dbReference type="Proteomes" id="UP000594014">
    <property type="component" value="Chromosome"/>
</dbReference>